<keyword evidence="3 6" id="KW-0812">Transmembrane</keyword>
<evidence type="ECO:0000256" key="4">
    <source>
        <dbReference type="ARBA" id="ARBA00022989"/>
    </source>
</evidence>
<dbReference type="Proteomes" id="UP000245697">
    <property type="component" value="Unassembled WGS sequence"/>
</dbReference>
<feature type="transmembrane region" description="Helical" evidence="6">
    <location>
        <begin position="235"/>
        <end position="255"/>
    </location>
</feature>
<dbReference type="PANTHER" id="PTHR39087">
    <property type="entry name" value="UPF0104 MEMBRANE PROTEIN MJ1595"/>
    <property type="match status" value="1"/>
</dbReference>
<feature type="transmembrane region" description="Helical" evidence="6">
    <location>
        <begin position="12"/>
        <end position="34"/>
    </location>
</feature>
<keyword evidence="2" id="KW-1003">Cell membrane</keyword>
<dbReference type="Pfam" id="PF03706">
    <property type="entry name" value="LPG_synthase_TM"/>
    <property type="match status" value="1"/>
</dbReference>
<evidence type="ECO:0000256" key="2">
    <source>
        <dbReference type="ARBA" id="ARBA00022475"/>
    </source>
</evidence>
<reference evidence="7 8" key="1">
    <citation type="submission" date="2018-05" db="EMBL/GenBank/DDBJ databases">
        <title>Genomic Encyclopedia of Archaeal and Bacterial Type Strains, Phase II (KMG-II): from individual species to whole genera.</title>
        <authorList>
            <person name="Goeker M."/>
        </authorList>
    </citation>
    <scope>NUCLEOTIDE SEQUENCE [LARGE SCALE GENOMIC DNA]</scope>
    <source>
        <strain evidence="7 8">DSM 45184</strain>
    </source>
</reference>
<feature type="transmembrane region" description="Helical" evidence="6">
    <location>
        <begin position="295"/>
        <end position="312"/>
    </location>
</feature>
<keyword evidence="5 6" id="KW-0472">Membrane</keyword>
<dbReference type="InterPro" id="IPR022791">
    <property type="entry name" value="L-PG_synthase/AglD"/>
</dbReference>
<name>A0A316EW14_9ACTN</name>
<evidence type="ECO:0000256" key="1">
    <source>
        <dbReference type="ARBA" id="ARBA00004651"/>
    </source>
</evidence>
<sequence>MARFEGQARRKRVAGTAFRIVCIGGTLIALWWFLRGLDVARLTSALRQAAPGPLALAMLFGVLGHGVRAWGWSIMLAPRHHPPFGRLLRFELTSQAASAITPARAGEGLRVWLLHRSDEVPAATTGALIGIKKLFEGVGLAVLALPAPWLVEALPGWAGNAVLLFAITMGTLVVLLAVYARRDRSRSRPSIVRRLGDGLYFMRDNRRLAVALVVAVFGEMLDLAAVVAIQHALDLPLGLAAAAFVLFLVDTLNLLPSAPAHVGTFEVGVFTAFGLLGVQGEAVLAFALVFHLQQVLTQMVVGVPFLLAVFITRRRLPAQEPA</sequence>
<feature type="transmembrane region" description="Helical" evidence="6">
    <location>
        <begin position="157"/>
        <end position="180"/>
    </location>
</feature>
<organism evidence="7 8">
    <name type="scientific">Actinoplanes xinjiangensis</name>
    <dbReference type="NCBI Taxonomy" id="512350"/>
    <lineage>
        <taxon>Bacteria</taxon>
        <taxon>Bacillati</taxon>
        <taxon>Actinomycetota</taxon>
        <taxon>Actinomycetes</taxon>
        <taxon>Micromonosporales</taxon>
        <taxon>Micromonosporaceae</taxon>
        <taxon>Actinoplanes</taxon>
    </lineage>
</organism>
<comment type="caution">
    <text evidence="7">The sequence shown here is derived from an EMBL/GenBank/DDBJ whole genome shotgun (WGS) entry which is preliminary data.</text>
</comment>
<keyword evidence="4 6" id="KW-1133">Transmembrane helix</keyword>
<evidence type="ECO:0000313" key="8">
    <source>
        <dbReference type="Proteomes" id="UP000245697"/>
    </source>
</evidence>
<evidence type="ECO:0000256" key="3">
    <source>
        <dbReference type="ARBA" id="ARBA00022692"/>
    </source>
</evidence>
<evidence type="ECO:0000256" key="5">
    <source>
        <dbReference type="ARBA" id="ARBA00023136"/>
    </source>
</evidence>
<evidence type="ECO:0000256" key="6">
    <source>
        <dbReference type="SAM" id="Phobius"/>
    </source>
</evidence>
<dbReference type="AlphaFoldDB" id="A0A316EW14"/>
<dbReference type="OrthoDB" id="9786506at2"/>
<keyword evidence="8" id="KW-1185">Reference proteome</keyword>
<gene>
    <name evidence="7" type="ORF">BC793_1246</name>
</gene>
<proteinExistence type="predicted"/>
<comment type="subcellular location">
    <subcellularLocation>
        <location evidence="1">Cell membrane</location>
        <topology evidence="1">Multi-pass membrane protein</topology>
    </subcellularLocation>
</comment>
<feature type="transmembrane region" description="Helical" evidence="6">
    <location>
        <begin position="134"/>
        <end position="151"/>
    </location>
</feature>
<feature type="transmembrane region" description="Helical" evidence="6">
    <location>
        <begin position="208"/>
        <end position="229"/>
    </location>
</feature>
<feature type="transmembrane region" description="Helical" evidence="6">
    <location>
        <begin position="267"/>
        <end position="289"/>
    </location>
</feature>
<accession>A0A316EW14</accession>
<evidence type="ECO:0008006" key="9">
    <source>
        <dbReference type="Google" id="ProtNLM"/>
    </source>
</evidence>
<dbReference type="GO" id="GO:0005886">
    <property type="term" value="C:plasma membrane"/>
    <property type="evidence" value="ECO:0007669"/>
    <property type="project" value="UniProtKB-SubCell"/>
</dbReference>
<dbReference type="PANTHER" id="PTHR39087:SF2">
    <property type="entry name" value="UPF0104 MEMBRANE PROTEIN MJ1595"/>
    <property type="match status" value="1"/>
</dbReference>
<dbReference type="EMBL" id="QGGR01000024">
    <property type="protein sequence ID" value="PWK36025.1"/>
    <property type="molecule type" value="Genomic_DNA"/>
</dbReference>
<feature type="transmembrane region" description="Helical" evidence="6">
    <location>
        <begin position="54"/>
        <end position="77"/>
    </location>
</feature>
<protein>
    <recommendedName>
        <fullName evidence="9">Lysylphosphatidylglycerol synthase-like protein</fullName>
    </recommendedName>
</protein>
<evidence type="ECO:0000313" key="7">
    <source>
        <dbReference type="EMBL" id="PWK36025.1"/>
    </source>
</evidence>
<dbReference type="RefSeq" id="WP_109601094.1">
    <property type="nucleotide sequence ID" value="NZ_BONA01000077.1"/>
</dbReference>